<keyword evidence="2" id="KW-0092">Biotin</keyword>
<dbReference type="Proteomes" id="UP000003527">
    <property type="component" value="Unassembled WGS sequence"/>
</dbReference>
<dbReference type="EC" id="6.3.4.15" evidence="3"/>
<dbReference type="GO" id="GO:0009249">
    <property type="term" value="P:protein lipoylation"/>
    <property type="evidence" value="ECO:0007669"/>
    <property type="project" value="UniProtKB-ARBA"/>
</dbReference>
<evidence type="ECO:0000256" key="1">
    <source>
        <dbReference type="ARBA" id="ARBA00022598"/>
    </source>
</evidence>
<dbReference type="HOGENOM" id="CLU_051096_0_1_9"/>
<evidence type="ECO:0000259" key="5">
    <source>
        <dbReference type="PROSITE" id="PS51733"/>
    </source>
</evidence>
<dbReference type="Pfam" id="PF02237">
    <property type="entry name" value="BPL_C"/>
    <property type="match status" value="1"/>
</dbReference>
<gene>
    <name evidence="6" type="ORF">HMPREF9624_01544</name>
</gene>
<feature type="domain" description="BPL/LPL catalytic" evidence="5">
    <location>
        <begin position="26"/>
        <end position="223"/>
    </location>
</feature>
<protein>
    <recommendedName>
        <fullName evidence="3">biotin--[biotin carboxyl-carrier protein] ligase</fullName>
        <ecNumber evidence="3">6.3.4.15</ecNumber>
    </recommendedName>
</protein>
<comment type="caution">
    <text evidence="6">The sequence shown here is derived from an EMBL/GenBank/DDBJ whole genome shotgun (WGS) entry which is preliminary data.</text>
</comment>
<feature type="region of interest" description="Disordered" evidence="4">
    <location>
        <begin position="32"/>
        <end position="62"/>
    </location>
</feature>
<reference evidence="6 7" key="1">
    <citation type="submission" date="2011-08" db="EMBL/GenBank/DDBJ databases">
        <title>The Genome Sequence of Oribacterium sp. ACB7.</title>
        <authorList>
            <consortium name="The Broad Institute Genome Sequencing Platform"/>
            <person name="Earl A."/>
            <person name="Ward D."/>
            <person name="Feldgarden M."/>
            <person name="Gevers D."/>
            <person name="Sizova M."/>
            <person name="Hazen A."/>
            <person name="Epstein S."/>
            <person name="Young S.K."/>
            <person name="Zeng Q."/>
            <person name="Gargeya S."/>
            <person name="Fitzgerald M."/>
            <person name="Haas B."/>
            <person name="Abouelleil A."/>
            <person name="Alvarado L."/>
            <person name="Arachchi H.M."/>
            <person name="Berlin A."/>
            <person name="Brown A."/>
            <person name="Chapman S.B."/>
            <person name="Chen Z."/>
            <person name="Dunbar C."/>
            <person name="Freedman E."/>
            <person name="Gearin G."/>
            <person name="Gellesch M."/>
            <person name="Goldberg J."/>
            <person name="Griggs A."/>
            <person name="Gujja S."/>
            <person name="Heiman D."/>
            <person name="Howarth C."/>
            <person name="Larson L."/>
            <person name="Lui A."/>
            <person name="MacDonald P.J.P."/>
            <person name="Montmayeur A."/>
            <person name="Murphy C."/>
            <person name="Neiman D."/>
            <person name="Pearson M."/>
            <person name="Priest M."/>
            <person name="Roberts A."/>
            <person name="Saif S."/>
            <person name="Shea T."/>
            <person name="Shenoy N."/>
            <person name="Sisk P."/>
            <person name="Stolte C."/>
            <person name="Sykes S."/>
            <person name="Wortman J."/>
            <person name="Nusbaum C."/>
            <person name="Birren B."/>
        </authorList>
    </citation>
    <scope>NUCLEOTIDE SEQUENCE [LARGE SCALE GENOMIC DNA]</scope>
    <source>
        <strain evidence="6 7">ACB7</strain>
    </source>
</reference>
<dbReference type="AlphaFoldDB" id="G9WWV0"/>
<dbReference type="RefSeq" id="WP_009537302.1">
    <property type="nucleotide sequence ID" value="NZ_JH414505.1"/>
</dbReference>
<dbReference type="InterPro" id="IPR003142">
    <property type="entry name" value="BPL_C"/>
</dbReference>
<dbReference type="Gene3D" id="3.30.930.10">
    <property type="entry name" value="Bira Bifunctional Protein, Domain 2"/>
    <property type="match status" value="1"/>
</dbReference>
<keyword evidence="7" id="KW-1185">Reference proteome</keyword>
<dbReference type="SUPFAM" id="SSF55681">
    <property type="entry name" value="Class II aaRS and biotin synthetases"/>
    <property type="match status" value="1"/>
</dbReference>
<dbReference type="PANTHER" id="PTHR12835:SF5">
    <property type="entry name" value="BIOTIN--PROTEIN LIGASE"/>
    <property type="match status" value="1"/>
</dbReference>
<dbReference type="EMBL" id="AFZD01000021">
    <property type="protein sequence ID" value="EHL09503.1"/>
    <property type="molecule type" value="Genomic_DNA"/>
</dbReference>
<dbReference type="InterPro" id="IPR004408">
    <property type="entry name" value="Biotin_CoA_COase_ligase"/>
</dbReference>
<dbReference type="Gene3D" id="2.30.30.100">
    <property type="match status" value="1"/>
</dbReference>
<dbReference type="PROSITE" id="PS51733">
    <property type="entry name" value="BPL_LPL_CATALYTIC"/>
    <property type="match status" value="1"/>
</dbReference>
<dbReference type="GO" id="GO:0004077">
    <property type="term" value="F:biotin--[biotin carboxyl-carrier protein] ligase activity"/>
    <property type="evidence" value="ECO:0007669"/>
    <property type="project" value="UniProtKB-EC"/>
</dbReference>
<evidence type="ECO:0000256" key="2">
    <source>
        <dbReference type="ARBA" id="ARBA00023267"/>
    </source>
</evidence>
<feature type="compositionally biased region" description="Basic and acidic residues" evidence="4">
    <location>
        <begin position="43"/>
        <end position="59"/>
    </location>
</feature>
<name>G9WWV0_9FIRM</name>
<proteinExistence type="predicted"/>
<evidence type="ECO:0000313" key="7">
    <source>
        <dbReference type="Proteomes" id="UP000003527"/>
    </source>
</evidence>
<evidence type="ECO:0000256" key="3">
    <source>
        <dbReference type="ARBA" id="ARBA00024227"/>
    </source>
</evidence>
<dbReference type="CDD" id="cd16442">
    <property type="entry name" value="BPL"/>
    <property type="match status" value="1"/>
</dbReference>
<organism evidence="6 7">
    <name type="scientific">Oribacterium asaccharolyticum ACB7</name>
    <dbReference type="NCBI Taxonomy" id="796944"/>
    <lineage>
        <taxon>Bacteria</taxon>
        <taxon>Bacillati</taxon>
        <taxon>Bacillota</taxon>
        <taxon>Clostridia</taxon>
        <taxon>Lachnospirales</taxon>
        <taxon>Lachnospiraceae</taxon>
        <taxon>Oribacterium</taxon>
    </lineage>
</organism>
<dbReference type="PATRIC" id="fig|796944.3.peg.2300"/>
<dbReference type="Pfam" id="PF03099">
    <property type="entry name" value="BPL_LplA_LipB"/>
    <property type="match status" value="1"/>
</dbReference>
<dbReference type="NCBIfam" id="TIGR00121">
    <property type="entry name" value="birA_ligase"/>
    <property type="match status" value="1"/>
</dbReference>
<sequence>MIDLNEKQILAYFKEKLISSPHQEKLPLPSVKIFPETGSTNTDMKESLKKEGEASEGAEKSSATLAEGTVYLTDCQSGGRGRQGHSFYSPKGMGIYFSILTRPKESSGNALTITTHAAVAVVRAVKELYDISLSIKWVNDLFLNGKKVCGILAEGKFCPALEYCIMGIGINLFTPEGGYPAEIREIAGSLFGEYQEERFFDFDRNRLMAMILYHYFCICDEKEVLPEYREHNLVLGRRVSFSENGIEKEGVVTAITKHGELFLRLDSGVSQILLSGEVKFVS</sequence>
<dbReference type="GO" id="GO:0005737">
    <property type="term" value="C:cytoplasm"/>
    <property type="evidence" value="ECO:0007669"/>
    <property type="project" value="TreeGrafter"/>
</dbReference>
<keyword evidence="1 6" id="KW-0436">Ligase</keyword>
<dbReference type="PANTHER" id="PTHR12835">
    <property type="entry name" value="BIOTIN PROTEIN LIGASE"/>
    <property type="match status" value="1"/>
</dbReference>
<evidence type="ECO:0000256" key="4">
    <source>
        <dbReference type="SAM" id="MobiDB-lite"/>
    </source>
</evidence>
<evidence type="ECO:0000313" key="6">
    <source>
        <dbReference type="EMBL" id="EHL09503.1"/>
    </source>
</evidence>
<accession>G9WWV0</accession>
<dbReference type="InterPro" id="IPR004143">
    <property type="entry name" value="BPL_LPL_catalytic"/>
</dbReference>
<dbReference type="InterPro" id="IPR045864">
    <property type="entry name" value="aa-tRNA-synth_II/BPL/LPL"/>
</dbReference>
<dbReference type="GO" id="GO:0016740">
    <property type="term" value="F:transferase activity"/>
    <property type="evidence" value="ECO:0007669"/>
    <property type="project" value="UniProtKB-ARBA"/>
</dbReference>